<dbReference type="AlphaFoldDB" id="A0A060M309"/>
<dbReference type="EC" id="6.-.-.-" evidence="2"/>
<feature type="domain" description="Bacillithiol biosynthesis BshC N-terminal Rossmann-like" evidence="3">
    <location>
        <begin position="1"/>
        <end position="379"/>
    </location>
</feature>
<dbReference type="Pfam" id="PF24850">
    <property type="entry name" value="CC_BshC"/>
    <property type="match status" value="1"/>
</dbReference>
<feature type="domain" description="Bacillithiol biosynthesis BshC C-terminal coiled-coil" evidence="4">
    <location>
        <begin position="381"/>
        <end position="539"/>
    </location>
</feature>
<dbReference type="HOGENOM" id="CLU_022249_1_0_9"/>
<evidence type="ECO:0000259" key="4">
    <source>
        <dbReference type="Pfam" id="PF24850"/>
    </source>
</evidence>
<dbReference type="PATRIC" id="fig|1246626.3.peg.2350"/>
<dbReference type="STRING" id="1246626.BleG1_2350"/>
<evidence type="ECO:0000256" key="2">
    <source>
        <dbReference type="HAMAP-Rule" id="MF_01867"/>
    </source>
</evidence>
<dbReference type="Pfam" id="PF10079">
    <property type="entry name" value="Rossmann-like_BshC"/>
    <property type="match status" value="1"/>
</dbReference>
<proteinExistence type="inferred from homology"/>
<sequence length="540" mass="63147">MKMEELSKETLKGFAADYEKGLEPIKDFFSYMPSDTQWLQKRCQDLRERRFSHKQELVTYVENRTKGLPNRNKLDENLHKLKHEDALVVVGGQQAGLFTGPLYSVYKAMSVIILAKTYEKELQRPVVPLFWIAGEDHDLDEVRTIYKKEEHKWKKRLLADEVDGTAASKKHLPQSELHDFIKELFSSLPETAYTTELKAKVENCAAESKTYVDFFMSMMHDLFAEEGLLYLDSDDDVLREIEKPFFKSLILHVEELQAAQIEGETRFATQGYGKPIGTDQENAHLFYTVDGKRYRLNYSDGVFYMADHSLTFTKDELVEEVEKHPSRFSNNVVTRPLMQEWLLPTVAFVAGPGELAYWGTLKESFSLFQFHVTPVMQRMSATIIPRHVEKHLVEQGEDPVFYIEGNGETLKQQWLDAQHSFEIKTYIKRAQEQMEQAHQPLRELAKEMNETLYDISLKNKAFIQDQLTRLETFMTKEIKRRYETELNKYDEAICWLRPQSSPQERMLNPIVLLNVTGSDIVQRLLNELEQHPRRHLLIYI</sequence>
<evidence type="ECO:0000256" key="1">
    <source>
        <dbReference type="ARBA" id="ARBA00022598"/>
    </source>
</evidence>
<protein>
    <recommendedName>
        <fullName evidence="2">Putative cysteine ligase BshC</fullName>
        <ecNumber evidence="2">6.-.-.-</ecNumber>
    </recommendedName>
</protein>
<dbReference type="InterPro" id="IPR055399">
    <property type="entry name" value="CC_BshC"/>
</dbReference>
<dbReference type="PIRSF" id="PIRSF012535">
    <property type="entry name" value="UCP012535"/>
    <property type="match status" value="1"/>
</dbReference>
<comment type="similarity">
    <text evidence="2">Belongs to the BshC family.</text>
</comment>
<name>A0A060M309_9BACI</name>
<dbReference type="EMBL" id="CP003923">
    <property type="protein sequence ID" value="AIC94928.1"/>
    <property type="molecule type" value="Genomic_DNA"/>
</dbReference>
<evidence type="ECO:0000313" key="5">
    <source>
        <dbReference type="EMBL" id="AIC94928.1"/>
    </source>
</evidence>
<keyword evidence="1 2" id="KW-0436">Ligase</keyword>
<keyword evidence="6" id="KW-1185">Reference proteome</keyword>
<dbReference type="OrthoDB" id="9765151at2"/>
<organism evidence="5 6">
    <name type="scientific">Shouchella lehensis G1</name>
    <dbReference type="NCBI Taxonomy" id="1246626"/>
    <lineage>
        <taxon>Bacteria</taxon>
        <taxon>Bacillati</taxon>
        <taxon>Bacillota</taxon>
        <taxon>Bacilli</taxon>
        <taxon>Bacillales</taxon>
        <taxon>Bacillaceae</taxon>
        <taxon>Shouchella</taxon>
    </lineage>
</organism>
<dbReference type="eggNOG" id="COG4365">
    <property type="taxonomic scope" value="Bacteria"/>
</dbReference>
<dbReference type="InterPro" id="IPR055398">
    <property type="entry name" value="Rossmann-like_BshC"/>
</dbReference>
<dbReference type="Proteomes" id="UP000027142">
    <property type="component" value="Chromosome"/>
</dbReference>
<dbReference type="RefSeq" id="WP_051667554.1">
    <property type="nucleotide sequence ID" value="NZ_CP003923.1"/>
</dbReference>
<reference evidence="5 6" key="1">
    <citation type="journal article" date="2014" name="Gene">
        <title>A comparative genomic analysis of the alkalitolerant soil bacterium Bacillus lehensis G1.</title>
        <authorList>
            <person name="Noor Y.M."/>
            <person name="Samsulrizal N.H."/>
            <person name="Jema'on N.A."/>
            <person name="Low K.O."/>
            <person name="Ramli A.N."/>
            <person name="Alias N.I."/>
            <person name="Damis S.I."/>
            <person name="Fuzi S.F."/>
            <person name="Isa M.N."/>
            <person name="Murad A.M."/>
            <person name="Raih M.F."/>
            <person name="Bakar F.D."/>
            <person name="Najimudin N."/>
            <person name="Mahadi N.M."/>
            <person name="Illias R.M."/>
        </authorList>
    </citation>
    <scope>NUCLEOTIDE SEQUENCE [LARGE SCALE GENOMIC DNA]</scope>
    <source>
        <strain evidence="5 6">G1</strain>
    </source>
</reference>
<dbReference type="GO" id="GO:0016874">
    <property type="term" value="F:ligase activity"/>
    <property type="evidence" value="ECO:0007669"/>
    <property type="project" value="UniProtKB-UniRule"/>
</dbReference>
<evidence type="ECO:0000313" key="6">
    <source>
        <dbReference type="Proteomes" id="UP000027142"/>
    </source>
</evidence>
<accession>A0A060M309</accession>
<dbReference type="HAMAP" id="MF_01867">
    <property type="entry name" value="BshC"/>
    <property type="match status" value="1"/>
</dbReference>
<comment type="function">
    <text evidence="2">Involved in bacillithiol (BSH) biosynthesis. May catalyze the last step of the pathway, the addition of cysteine to glucosamine malate (GlcN-Mal) to generate BSH.</text>
</comment>
<dbReference type="InterPro" id="IPR011199">
    <property type="entry name" value="Bacillithiol_biosynth_BshC"/>
</dbReference>
<dbReference type="KEGG" id="ble:BleG1_2350"/>
<dbReference type="NCBIfam" id="TIGR03998">
    <property type="entry name" value="thiol_BshC"/>
    <property type="match status" value="1"/>
</dbReference>
<gene>
    <name evidence="2" type="primary">bshC</name>
    <name evidence="5" type="ORF">BleG1_2350</name>
</gene>
<evidence type="ECO:0000259" key="3">
    <source>
        <dbReference type="Pfam" id="PF10079"/>
    </source>
</evidence>